<dbReference type="AlphaFoldDB" id="A0A8C9UB10"/>
<feature type="compositionally biased region" description="Polar residues" evidence="1">
    <location>
        <begin position="1"/>
        <end position="18"/>
    </location>
</feature>
<accession>A0A8C9UB10</accession>
<evidence type="ECO:0000256" key="1">
    <source>
        <dbReference type="SAM" id="MobiDB-lite"/>
    </source>
</evidence>
<proteinExistence type="predicted"/>
<evidence type="ECO:0000313" key="3">
    <source>
        <dbReference type="Proteomes" id="UP000694409"/>
    </source>
</evidence>
<dbReference type="Proteomes" id="UP000694409">
    <property type="component" value="Unassembled WGS sequence"/>
</dbReference>
<feature type="region of interest" description="Disordered" evidence="1">
    <location>
        <begin position="1"/>
        <end position="50"/>
    </location>
</feature>
<organism evidence="2 3">
    <name type="scientific">Serinus canaria</name>
    <name type="common">Island canary</name>
    <name type="synonym">Fringilla canaria</name>
    <dbReference type="NCBI Taxonomy" id="9135"/>
    <lineage>
        <taxon>Eukaryota</taxon>
        <taxon>Metazoa</taxon>
        <taxon>Chordata</taxon>
        <taxon>Craniata</taxon>
        <taxon>Vertebrata</taxon>
        <taxon>Euteleostomi</taxon>
        <taxon>Archelosauria</taxon>
        <taxon>Archosauria</taxon>
        <taxon>Dinosauria</taxon>
        <taxon>Saurischia</taxon>
        <taxon>Theropoda</taxon>
        <taxon>Coelurosauria</taxon>
        <taxon>Aves</taxon>
        <taxon>Neognathae</taxon>
        <taxon>Neoaves</taxon>
        <taxon>Telluraves</taxon>
        <taxon>Australaves</taxon>
        <taxon>Passeriformes</taxon>
        <taxon>Passeroidea</taxon>
        <taxon>Fringillidae</taxon>
        <taxon>Carduelinae</taxon>
        <taxon>Serinus</taxon>
    </lineage>
</organism>
<sequence>MSQHWQPNPPCSSHSPPDQGTDEEKEPAGPWGWTRRCRGTPSRPGGSRGPTCWSWTRGSWRLWACGPWDTRSCCWRLWSSSVTW</sequence>
<evidence type="ECO:0000313" key="2">
    <source>
        <dbReference type="Ensembl" id="ENSSCAP00000009304.1"/>
    </source>
</evidence>
<protein>
    <submittedName>
        <fullName evidence="2">Uncharacterized protein</fullName>
    </submittedName>
</protein>
<reference evidence="2" key="1">
    <citation type="submission" date="2025-08" db="UniProtKB">
        <authorList>
            <consortium name="Ensembl"/>
        </authorList>
    </citation>
    <scope>IDENTIFICATION</scope>
</reference>
<dbReference type="Ensembl" id="ENSSCAT00000010509.1">
    <property type="protein sequence ID" value="ENSSCAP00000009304.1"/>
    <property type="gene ID" value="ENSSCAG00000007105.1"/>
</dbReference>
<feature type="compositionally biased region" description="Low complexity" evidence="1">
    <location>
        <begin position="39"/>
        <end position="50"/>
    </location>
</feature>
<dbReference type="GeneTree" id="ENSGT00990000210621"/>
<name>A0A8C9UB10_SERCA</name>
<reference evidence="2" key="2">
    <citation type="submission" date="2025-09" db="UniProtKB">
        <authorList>
            <consortium name="Ensembl"/>
        </authorList>
    </citation>
    <scope>IDENTIFICATION</scope>
</reference>
<keyword evidence="3" id="KW-1185">Reference proteome</keyword>
<dbReference type="OMA" id="CWRLWSS"/>